<organism evidence="1 2">
    <name type="scientific">Bursaphelenchus okinawaensis</name>
    <dbReference type="NCBI Taxonomy" id="465554"/>
    <lineage>
        <taxon>Eukaryota</taxon>
        <taxon>Metazoa</taxon>
        <taxon>Ecdysozoa</taxon>
        <taxon>Nematoda</taxon>
        <taxon>Chromadorea</taxon>
        <taxon>Rhabditida</taxon>
        <taxon>Tylenchina</taxon>
        <taxon>Tylenchomorpha</taxon>
        <taxon>Aphelenchoidea</taxon>
        <taxon>Aphelenchoididae</taxon>
        <taxon>Bursaphelenchus</taxon>
    </lineage>
</organism>
<dbReference type="EMBL" id="CAJFCW020000003">
    <property type="protein sequence ID" value="CAG9101941.1"/>
    <property type="molecule type" value="Genomic_DNA"/>
</dbReference>
<evidence type="ECO:0000313" key="1">
    <source>
        <dbReference type="EMBL" id="CAD5214029.1"/>
    </source>
</evidence>
<dbReference type="Proteomes" id="UP000783686">
    <property type="component" value="Unassembled WGS sequence"/>
</dbReference>
<accession>A0A811KGQ5</accession>
<proteinExistence type="predicted"/>
<dbReference type="EMBL" id="CAJFDH010000003">
    <property type="protein sequence ID" value="CAD5214029.1"/>
    <property type="molecule type" value="Genomic_DNA"/>
</dbReference>
<dbReference type="AlphaFoldDB" id="A0A811KGQ5"/>
<keyword evidence="2" id="KW-1185">Reference proteome</keyword>
<dbReference type="Proteomes" id="UP000614601">
    <property type="component" value="Unassembled WGS sequence"/>
</dbReference>
<comment type="caution">
    <text evidence="1">The sequence shown here is derived from an EMBL/GenBank/DDBJ whole genome shotgun (WGS) entry which is preliminary data.</text>
</comment>
<evidence type="ECO:0000313" key="2">
    <source>
        <dbReference type="Proteomes" id="UP000614601"/>
    </source>
</evidence>
<name>A0A811KGQ5_9BILA</name>
<protein>
    <submittedName>
        <fullName evidence="1">Uncharacterized protein</fullName>
    </submittedName>
</protein>
<reference evidence="1" key="1">
    <citation type="submission" date="2020-09" db="EMBL/GenBank/DDBJ databases">
        <authorList>
            <person name="Kikuchi T."/>
        </authorList>
    </citation>
    <scope>NUCLEOTIDE SEQUENCE</scope>
    <source>
        <strain evidence="1">SH1</strain>
    </source>
</reference>
<sequence>MELSPVRFNEDVLDYIDEGTNEDGEYMIDNVWTPRNRLAQSFSATDSGTSCLDYESDSELDDYDEFSNNNANPNVSYDANANPTPDFELKLAPLADEETLDNEIIDAVTSKRKRSQESFSDYDEKKRFKWQLDEDDAMEC</sequence>
<gene>
    <name evidence="1" type="ORF">BOKJ2_LOCUS5388</name>
</gene>